<dbReference type="PROSITE" id="PS51186">
    <property type="entry name" value="GNAT"/>
    <property type="match status" value="2"/>
</dbReference>
<evidence type="ECO:0000313" key="4">
    <source>
        <dbReference type="EMBL" id="MFC6660777.1"/>
    </source>
</evidence>
<dbReference type="PANTHER" id="PTHR43877">
    <property type="entry name" value="AMINOALKYLPHOSPHONATE N-ACETYLTRANSFERASE-RELATED-RELATED"/>
    <property type="match status" value="1"/>
</dbReference>
<dbReference type="GO" id="GO:0016746">
    <property type="term" value="F:acyltransferase activity"/>
    <property type="evidence" value="ECO:0007669"/>
    <property type="project" value="UniProtKB-KW"/>
</dbReference>
<protein>
    <submittedName>
        <fullName evidence="4">GNAT family N-acetyltransferase</fullName>
        <ecNumber evidence="4">2.3.1.-</ecNumber>
    </submittedName>
</protein>
<evidence type="ECO:0000259" key="3">
    <source>
        <dbReference type="PROSITE" id="PS51186"/>
    </source>
</evidence>
<dbReference type="InterPro" id="IPR016181">
    <property type="entry name" value="Acyl_CoA_acyltransferase"/>
</dbReference>
<dbReference type="SUPFAM" id="SSF55729">
    <property type="entry name" value="Acyl-CoA N-acyltransferases (Nat)"/>
    <property type="match status" value="2"/>
</dbReference>
<keyword evidence="1 4" id="KW-0808">Transferase</keyword>
<organism evidence="4 5">
    <name type="scientific">Deinococcus multiflagellatus</name>
    <dbReference type="NCBI Taxonomy" id="1656887"/>
    <lineage>
        <taxon>Bacteria</taxon>
        <taxon>Thermotogati</taxon>
        <taxon>Deinococcota</taxon>
        <taxon>Deinococci</taxon>
        <taxon>Deinococcales</taxon>
        <taxon>Deinococcaceae</taxon>
        <taxon>Deinococcus</taxon>
    </lineage>
</organism>
<evidence type="ECO:0000313" key="5">
    <source>
        <dbReference type="Proteomes" id="UP001596317"/>
    </source>
</evidence>
<dbReference type="EMBL" id="JBHSWB010000001">
    <property type="protein sequence ID" value="MFC6660777.1"/>
    <property type="molecule type" value="Genomic_DNA"/>
</dbReference>
<dbReference type="Gene3D" id="3.40.630.30">
    <property type="match status" value="1"/>
</dbReference>
<proteinExistence type="predicted"/>
<reference evidence="5" key="1">
    <citation type="journal article" date="2019" name="Int. J. Syst. Evol. Microbiol.">
        <title>The Global Catalogue of Microorganisms (GCM) 10K type strain sequencing project: providing services to taxonomists for standard genome sequencing and annotation.</title>
        <authorList>
            <consortium name="The Broad Institute Genomics Platform"/>
            <consortium name="The Broad Institute Genome Sequencing Center for Infectious Disease"/>
            <person name="Wu L."/>
            <person name="Ma J."/>
        </authorList>
    </citation>
    <scope>NUCLEOTIDE SEQUENCE [LARGE SCALE GENOMIC DNA]</scope>
    <source>
        <strain evidence="5">CCUG 63830</strain>
    </source>
</reference>
<evidence type="ECO:0000256" key="1">
    <source>
        <dbReference type="ARBA" id="ARBA00022679"/>
    </source>
</evidence>
<evidence type="ECO:0000256" key="2">
    <source>
        <dbReference type="ARBA" id="ARBA00023315"/>
    </source>
</evidence>
<dbReference type="RefSeq" id="WP_224605145.1">
    <property type="nucleotide sequence ID" value="NZ_JAIQXV010000002.1"/>
</dbReference>
<comment type="caution">
    <text evidence="4">The sequence shown here is derived from an EMBL/GenBank/DDBJ whole genome shotgun (WGS) entry which is preliminary data.</text>
</comment>
<dbReference type="InterPro" id="IPR000182">
    <property type="entry name" value="GNAT_dom"/>
</dbReference>
<name>A0ABW1ZKJ1_9DEIO</name>
<feature type="domain" description="N-acetyltransferase" evidence="3">
    <location>
        <begin position="33"/>
        <end position="181"/>
    </location>
</feature>
<gene>
    <name evidence="4" type="ORF">ACFP90_10770</name>
</gene>
<dbReference type="EC" id="2.3.1.-" evidence="4"/>
<dbReference type="Proteomes" id="UP001596317">
    <property type="component" value="Unassembled WGS sequence"/>
</dbReference>
<dbReference type="InterPro" id="IPR050832">
    <property type="entry name" value="Bact_Acetyltransf"/>
</dbReference>
<sequence length="364" mass="39314">MSQPTPLPVPTHSPRLPAGLRLEPYDARTAPDALVEALAAFATAQLHERQPDDPAIQPGQLAAQLRHLPPFVALPAWAVWDGGRVVAEANIALVNLDQNRHLAQVNLGVLAPYRRQGLGRTLLAQVTEAAHEAERRLLLLGSHARVPAGEAALRRAGATPGLSAQVNQLALADLSHEQLAQWAAQGQARAQGHRLDLWEGEVPGADLAAFAELTQVMNDQPLGDLDMEDSALSTEQFREAEAHFQASGRQRVLVVARRPNDGGLVGFTELTWHPARPTLLAQGATGVRPEARGLGLGRWLKAAALQRALARNPEARFVRTENADSNAAMRRINEEMGFRPYSTTTLWQLEVAQAQAYLAGAAAR</sequence>
<accession>A0ABW1ZKJ1</accession>
<keyword evidence="2 4" id="KW-0012">Acyltransferase</keyword>
<keyword evidence="5" id="KW-1185">Reference proteome</keyword>
<dbReference type="CDD" id="cd04301">
    <property type="entry name" value="NAT_SF"/>
    <property type="match status" value="1"/>
</dbReference>
<dbReference type="Pfam" id="PF00583">
    <property type="entry name" value="Acetyltransf_1"/>
    <property type="match status" value="2"/>
</dbReference>
<feature type="domain" description="N-acetyltransferase" evidence="3">
    <location>
        <begin position="195"/>
        <end position="364"/>
    </location>
</feature>